<evidence type="ECO:0000313" key="5">
    <source>
        <dbReference type="Proteomes" id="UP001141434"/>
    </source>
</evidence>
<dbReference type="Pfam" id="PF02775">
    <property type="entry name" value="TPP_enzyme_C"/>
    <property type="match status" value="1"/>
</dbReference>
<dbReference type="Proteomes" id="UP001141434">
    <property type="component" value="Unassembled WGS sequence"/>
</dbReference>
<evidence type="ECO:0000256" key="1">
    <source>
        <dbReference type="ARBA" id="ARBA00001964"/>
    </source>
</evidence>
<dbReference type="InterPro" id="IPR011766">
    <property type="entry name" value="TPP_enzyme_TPP-bd"/>
</dbReference>
<evidence type="ECO:0000313" key="4">
    <source>
        <dbReference type="EMBL" id="KAJ5084226.1"/>
    </source>
</evidence>
<dbReference type="Gene3D" id="3.40.50.1220">
    <property type="entry name" value="TPP-binding domain"/>
    <property type="match status" value="1"/>
</dbReference>
<proteinExistence type="inferred from homology"/>
<dbReference type="GO" id="GO:0005948">
    <property type="term" value="C:acetolactate synthase complex"/>
    <property type="evidence" value="ECO:0007669"/>
    <property type="project" value="TreeGrafter"/>
</dbReference>
<dbReference type="GO" id="GO:0009099">
    <property type="term" value="P:L-valine biosynthetic process"/>
    <property type="evidence" value="ECO:0007669"/>
    <property type="project" value="TreeGrafter"/>
</dbReference>
<dbReference type="GO" id="GO:0009097">
    <property type="term" value="P:isoleucine biosynthetic process"/>
    <property type="evidence" value="ECO:0007669"/>
    <property type="project" value="TreeGrafter"/>
</dbReference>
<dbReference type="InterPro" id="IPR029061">
    <property type="entry name" value="THDP-binding"/>
</dbReference>
<dbReference type="PANTHER" id="PTHR18968">
    <property type="entry name" value="THIAMINE PYROPHOSPHATE ENZYMES"/>
    <property type="match status" value="1"/>
</dbReference>
<comment type="caution">
    <text evidence="4">The sequence shown here is derived from an EMBL/GenBank/DDBJ whole genome shotgun (WGS) entry which is preliminary data.</text>
</comment>
<keyword evidence="5" id="KW-1185">Reference proteome</keyword>
<evidence type="ECO:0000259" key="3">
    <source>
        <dbReference type="Pfam" id="PF02775"/>
    </source>
</evidence>
<evidence type="ECO:0000256" key="2">
    <source>
        <dbReference type="ARBA" id="ARBA00007812"/>
    </source>
</evidence>
<accession>A0A9W9JWR7</accession>
<dbReference type="OrthoDB" id="10006023at2759"/>
<comment type="cofactor">
    <cofactor evidence="1">
        <name>thiamine diphosphate</name>
        <dbReference type="ChEBI" id="CHEBI:58937"/>
    </cofactor>
</comment>
<organism evidence="4 5">
    <name type="scientific">Penicillium alfredii</name>
    <dbReference type="NCBI Taxonomy" id="1506179"/>
    <lineage>
        <taxon>Eukaryota</taxon>
        <taxon>Fungi</taxon>
        <taxon>Dikarya</taxon>
        <taxon>Ascomycota</taxon>
        <taxon>Pezizomycotina</taxon>
        <taxon>Eurotiomycetes</taxon>
        <taxon>Eurotiomycetidae</taxon>
        <taxon>Eurotiales</taxon>
        <taxon>Aspergillaceae</taxon>
        <taxon>Penicillium</taxon>
    </lineage>
</organism>
<dbReference type="GO" id="GO:0003984">
    <property type="term" value="F:acetolactate synthase activity"/>
    <property type="evidence" value="ECO:0007669"/>
    <property type="project" value="TreeGrafter"/>
</dbReference>
<feature type="domain" description="Thiamine pyrophosphate enzyme TPP-binding" evidence="3">
    <location>
        <begin position="80"/>
        <end position="148"/>
    </location>
</feature>
<dbReference type="GO" id="GO:0050660">
    <property type="term" value="F:flavin adenine dinucleotide binding"/>
    <property type="evidence" value="ECO:0007669"/>
    <property type="project" value="TreeGrafter"/>
</dbReference>
<dbReference type="Gene3D" id="3.40.50.970">
    <property type="match status" value="1"/>
</dbReference>
<protein>
    <recommendedName>
        <fullName evidence="3">Thiamine pyrophosphate enzyme TPP-binding domain-containing protein</fullName>
    </recommendedName>
</protein>
<reference evidence="4" key="2">
    <citation type="journal article" date="2023" name="IMA Fungus">
        <title>Comparative genomic study of the Penicillium genus elucidates a diverse pangenome and 15 lateral gene transfer events.</title>
        <authorList>
            <person name="Petersen C."/>
            <person name="Sorensen T."/>
            <person name="Nielsen M.R."/>
            <person name="Sondergaard T.E."/>
            <person name="Sorensen J.L."/>
            <person name="Fitzpatrick D.A."/>
            <person name="Frisvad J.C."/>
            <person name="Nielsen K.L."/>
        </authorList>
    </citation>
    <scope>NUCLEOTIDE SEQUENCE</scope>
    <source>
        <strain evidence="4">IBT 34128</strain>
    </source>
</reference>
<dbReference type="EMBL" id="JAPMSZ010000011">
    <property type="protein sequence ID" value="KAJ5084226.1"/>
    <property type="molecule type" value="Genomic_DNA"/>
</dbReference>
<sequence length="228" mass="24544">MPIDVGIVTDVGEALLALNRAVADTPFTAPLNWKETVLGKRREPNSHEEQDTHAEGRMHPYHAMKARFTSLEPGSIISIDGGETGSWANDLTESANPHLTFFSAGYIGMLSNGWGYSLGAAIADLTRLVINIQGDGSAGFQIGELDTSKASYRAVADAFGMPAAKVSEIDFINPTVRSFLAMQGPVMLELIVSDKITHPGTAAMIGNTSDPNTIVVPYYDNVPRPYYK</sequence>
<reference evidence="4" key="1">
    <citation type="submission" date="2022-11" db="EMBL/GenBank/DDBJ databases">
        <authorList>
            <person name="Petersen C."/>
        </authorList>
    </citation>
    <scope>NUCLEOTIDE SEQUENCE</scope>
    <source>
        <strain evidence="4">IBT 34128</strain>
    </source>
</reference>
<dbReference type="GO" id="GO:0030976">
    <property type="term" value="F:thiamine pyrophosphate binding"/>
    <property type="evidence" value="ECO:0007669"/>
    <property type="project" value="InterPro"/>
</dbReference>
<dbReference type="SUPFAM" id="SSF52518">
    <property type="entry name" value="Thiamin diphosphate-binding fold (THDP-binding)"/>
    <property type="match status" value="1"/>
</dbReference>
<dbReference type="InterPro" id="IPR045229">
    <property type="entry name" value="TPP_enz"/>
</dbReference>
<dbReference type="AlphaFoldDB" id="A0A9W9JWR7"/>
<gene>
    <name evidence="4" type="ORF">NUU61_008805</name>
</gene>
<name>A0A9W9JWR7_9EURO</name>
<dbReference type="PANTHER" id="PTHR18968:SF166">
    <property type="entry name" value="2-HYDROXYACYL-COA LYASE 2"/>
    <property type="match status" value="1"/>
</dbReference>
<comment type="similarity">
    <text evidence="2">Belongs to the TPP enzyme family.</text>
</comment>
<dbReference type="RefSeq" id="XP_056507623.1">
    <property type="nucleotide sequence ID" value="XM_056659330.1"/>
</dbReference>
<dbReference type="GeneID" id="81398499"/>